<name>A0AA36JHJ1_9DINO</name>
<feature type="region of interest" description="Disordered" evidence="1">
    <location>
        <begin position="1"/>
        <end position="40"/>
    </location>
</feature>
<proteinExistence type="predicted"/>
<dbReference type="AlphaFoldDB" id="A0AA36JHJ1"/>
<keyword evidence="2" id="KW-1133">Transmembrane helix</keyword>
<sequence>MVSRSQPEGIDMSDMTMAADPAPDPERGQPKKLQGPMPRHVWEQRAPPRWRLCGMHMEEEAELVHRAARRMEGLRLCLQFQLVMGLTLLLAGMLLSAYLHEPLLRVPVRCWEDTFGPVSRIWHFEPPTLDRPRFEEPQNFWRPVTFGAASFPGQAQDLAFSAWNWTVTGLYKGPWYLRLVSLGILALGSLPFCFVYGGPWEVKWCCEKYLMYMPEQMLILHQLKVAHEVFGRKLSAEAEAELEAFMEWKNANL</sequence>
<keyword evidence="2" id="KW-0472">Membrane</keyword>
<dbReference type="Proteomes" id="UP001178507">
    <property type="component" value="Unassembled WGS sequence"/>
</dbReference>
<protein>
    <submittedName>
        <fullName evidence="3">Uncharacterized protein</fullName>
    </submittedName>
</protein>
<feature type="transmembrane region" description="Helical" evidence="2">
    <location>
        <begin position="76"/>
        <end position="99"/>
    </location>
</feature>
<keyword evidence="4" id="KW-1185">Reference proteome</keyword>
<evidence type="ECO:0000313" key="4">
    <source>
        <dbReference type="Proteomes" id="UP001178507"/>
    </source>
</evidence>
<evidence type="ECO:0000256" key="2">
    <source>
        <dbReference type="SAM" id="Phobius"/>
    </source>
</evidence>
<dbReference type="EMBL" id="CAUJNA010003572">
    <property type="protein sequence ID" value="CAJ1405174.1"/>
    <property type="molecule type" value="Genomic_DNA"/>
</dbReference>
<evidence type="ECO:0000256" key="1">
    <source>
        <dbReference type="SAM" id="MobiDB-lite"/>
    </source>
</evidence>
<feature type="transmembrane region" description="Helical" evidence="2">
    <location>
        <begin position="175"/>
        <end position="198"/>
    </location>
</feature>
<evidence type="ECO:0000313" key="3">
    <source>
        <dbReference type="EMBL" id="CAJ1405174.1"/>
    </source>
</evidence>
<accession>A0AA36JHJ1</accession>
<comment type="caution">
    <text evidence="3">The sequence shown here is derived from an EMBL/GenBank/DDBJ whole genome shotgun (WGS) entry which is preliminary data.</text>
</comment>
<keyword evidence="2" id="KW-0812">Transmembrane</keyword>
<organism evidence="3 4">
    <name type="scientific">Effrenium voratum</name>
    <dbReference type="NCBI Taxonomy" id="2562239"/>
    <lineage>
        <taxon>Eukaryota</taxon>
        <taxon>Sar</taxon>
        <taxon>Alveolata</taxon>
        <taxon>Dinophyceae</taxon>
        <taxon>Suessiales</taxon>
        <taxon>Symbiodiniaceae</taxon>
        <taxon>Effrenium</taxon>
    </lineage>
</organism>
<gene>
    <name evidence="3" type="ORF">EVOR1521_LOCUS27457</name>
</gene>
<reference evidence="3" key="1">
    <citation type="submission" date="2023-08" db="EMBL/GenBank/DDBJ databases">
        <authorList>
            <person name="Chen Y."/>
            <person name="Shah S."/>
            <person name="Dougan E. K."/>
            <person name="Thang M."/>
            <person name="Chan C."/>
        </authorList>
    </citation>
    <scope>NUCLEOTIDE SEQUENCE</scope>
</reference>